<reference evidence="2 3" key="1">
    <citation type="submission" date="2020-09" db="EMBL/GenBank/DDBJ databases">
        <title>Biosynthesis of the nuclear factor of activated T cells inhibitor NFAT-133 and its congeners in Streptomyces pactum.</title>
        <authorList>
            <person name="Zhou W."/>
            <person name="Posri P."/>
            <person name="Abugrain M.E."/>
            <person name="Weisberg A.J."/>
            <person name="Chang J.H."/>
            <person name="Mahmud T."/>
        </authorList>
    </citation>
    <scope>NUCLEOTIDE SEQUENCE [LARGE SCALE GENOMIC DNA]</scope>
    <source>
        <strain evidence="2 3">ATCC 27456</strain>
    </source>
</reference>
<sequence length="137" mass="13508">MHRSPRTAPGVRGRRRPAAALAALVAALVLALAVAGTGAPGPPAGPVTAGAAAAQHLDAAQHADDGSLPGPTARVRLPRDPLGERTTPPGHHPLPPRGAAAVPSGPVRTAPATSDLPLATVPQSRDRGRAPPVPPGS</sequence>
<dbReference type="Proteomes" id="UP000807371">
    <property type="component" value="Unassembled WGS sequence"/>
</dbReference>
<dbReference type="EMBL" id="JACYXC010000001">
    <property type="protein sequence ID" value="MBH5337694.1"/>
    <property type="molecule type" value="Genomic_DNA"/>
</dbReference>
<gene>
    <name evidence="2" type="ORF">IHE55_24140</name>
</gene>
<evidence type="ECO:0000313" key="3">
    <source>
        <dbReference type="Proteomes" id="UP000807371"/>
    </source>
</evidence>
<evidence type="ECO:0000313" key="2">
    <source>
        <dbReference type="EMBL" id="MBH5337694.1"/>
    </source>
</evidence>
<organism evidence="2 3">
    <name type="scientific">Streptomyces pactum</name>
    <dbReference type="NCBI Taxonomy" id="68249"/>
    <lineage>
        <taxon>Bacteria</taxon>
        <taxon>Bacillati</taxon>
        <taxon>Actinomycetota</taxon>
        <taxon>Actinomycetes</taxon>
        <taxon>Kitasatosporales</taxon>
        <taxon>Streptomycetaceae</taxon>
        <taxon>Streptomyces</taxon>
    </lineage>
</organism>
<comment type="caution">
    <text evidence="2">The sequence shown here is derived from an EMBL/GenBank/DDBJ whole genome shotgun (WGS) entry which is preliminary data.</text>
</comment>
<evidence type="ECO:0000256" key="1">
    <source>
        <dbReference type="SAM" id="MobiDB-lite"/>
    </source>
</evidence>
<name>A0ABS0NR56_9ACTN</name>
<accession>A0ABS0NR56</accession>
<keyword evidence="3" id="KW-1185">Reference proteome</keyword>
<dbReference type="RefSeq" id="WP_197990948.1">
    <property type="nucleotide sequence ID" value="NZ_JACYXC010000001.1"/>
</dbReference>
<feature type="region of interest" description="Disordered" evidence="1">
    <location>
        <begin position="59"/>
        <end position="137"/>
    </location>
</feature>
<protein>
    <submittedName>
        <fullName evidence="2">Uncharacterized protein</fullName>
    </submittedName>
</protein>
<proteinExistence type="predicted"/>